<organism evidence="2">
    <name type="scientific">Cladocopium goreaui</name>
    <dbReference type="NCBI Taxonomy" id="2562237"/>
    <lineage>
        <taxon>Eukaryota</taxon>
        <taxon>Sar</taxon>
        <taxon>Alveolata</taxon>
        <taxon>Dinophyceae</taxon>
        <taxon>Suessiales</taxon>
        <taxon>Symbiodiniaceae</taxon>
        <taxon>Cladocopium</taxon>
    </lineage>
</organism>
<protein>
    <submittedName>
        <fullName evidence="2">Uncharacterized protein</fullName>
    </submittedName>
</protein>
<name>A0A9P1GCJ9_9DINO</name>
<sequence>MVAMIRIFSFLFLSSVQASLRGKINATSGSLSTEALRETVLQEVMAALGSGNRVTQERLSAIEKIVRPTFEAMPKNDQGNLEDAAARYVLHRLFVQRHAMYIKGLEASGMSWNQSSTKEVLEDHVPSFVLSLFEDRLKGQGLGLHELTVLAATLEHLIHDEALSRLGVVYQAHGIPLNNSVNEVDLQMLIDTYMTIFLVGSDMNATSVAEERERVVETYPGWDNTRKFTENVRGDVLAKAGKNAGQNFSFDMATQIVEEIGERYGHWQDSECRDLKRLLSKYERPGTGRVLLKDFYGAALSGNWQFSESVDYLQELGALDTTDPKNLAVLIPNYVNSQSNCVASSSIYSVCCINECEALMGHLERQVAAPEASPQQLLQLVSQLPSASQPARQPSSELAQRLEEVATHHDGMVPLHGRLFAQWLHHAYPRECPYPHLTGKTNPMTADQWMQAKGQGVAATKEEMKRFVNSSPREAPAAAANLPWSHEEELVAKDKRSSSTGFFRKALWLLAALGITGQMLRGVFNMTRQGKETTARGCGERRKVTIEWPDGQMSSCFKIFKHLHLSIQCISLYLYVYPLVN</sequence>
<reference evidence="2" key="1">
    <citation type="submission" date="2022-10" db="EMBL/GenBank/DDBJ databases">
        <authorList>
            <person name="Chen Y."/>
            <person name="Dougan E. K."/>
            <person name="Chan C."/>
            <person name="Rhodes N."/>
            <person name="Thang M."/>
        </authorList>
    </citation>
    <scope>NUCLEOTIDE SEQUENCE</scope>
</reference>
<gene>
    <name evidence="2" type="ORF">C1SCF055_LOCUS34422</name>
</gene>
<feature type="chain" id="PRO_5043272640" evidence="1">
    <location>
        <begin position="19"/>
        <end position="581"/>
    </location>
</feature>
<dbReference type="Proteomes" id="UP001152797">
    <property type="component" value="Unassembled WGS sequence"/>
</dbReference>
<dbReference type="OrthoDB" id="408577at2759"/>
<evidence type="ECO:0000256" key="1">
    <source>
        <dbReference type="SAM" id="SignalP"/>
    </source>
</evidence>
<evidence type="ECO:0000313" key="4">
    <source>
        <dbReference type="Proteomes" id="UP001152797"/>
    </source>
</evidence>
<keyword evidence="1" id="KW-0732">Signal</keyword>
<proteinExistence type="predicted"/>
<dbReference type="EMBL" id="CAMXCT020004445">
    <property type="protein sequence ID" value="CAL1162416.1"/>
    <property type="molecule type" value="Genomic_DNA"/>
</dbReference>
<keyword evidence="4" id="KW-1185">Reference proteome</keyword>
<dbReference type="AlphaFoldDB" id="A0A9P1GCJ9"/>
<dbReference type="EMBL" id="CAMXCT010004445">
    <property type="protein sequence ID" value="CAI4009041.1"/>
    <property type="molecule type" value="Genomic_DNA"/>
</dbReference>
<comment type="caution">
    <text evidence="2">The sequence shown here is derived from an EMBL/GenBank/DDBJ whole genome shotgun (WGS) entry which is preliminary data.</text>
</comment>
<dbReference type="EMBL" id="CAMXCT030004445">
    <property type="protein sequence ID" value="CAL4796353.1"/>
    <property type="molecule type" value="Genomic_DNA"/>
</dbReference>
<reference evidence="3" key="2">
    <citation type="submission" date="2024-04" db="EMBL/GenBank/DDBJ databases">
        <authorList>
            <person name="Chen Y."/>
            <person name="Shah S."/>
            <person name="Dougan E. K."/>
            <person name="Thang M."/>
            <person name="Chan C."/>
        </authorList>
    </citation>
    <scope>NUCLEOTIDE SEQUENCE [LARGE SCALE GENOMIC DNA]</scope>
</reference>
<accession>A0A9P1GCJ9</accession>
<evidence type="ECO:0000313" key="2">
    <source>
        <dbReference type="EMBL" id="CAI4009041.1"/>
    </source>
</evidence>
<evidence type="ECO:0000313" key="3">
    <source>
        <dbReference type="EMBL" id="CAL1162416.1"/>
    </source>
</evidence>
<feature type="signal peptide" evidence="1">
    <location>
        <begin position="1"/>
        <end position="18"/>
    </location>
</feature>